<dbReference type="RefSeq" id="XP_007827861.1">
    <property type="nucleotide sequence ID" value="XM_007829670.1"/>
</dbReference>
<proteinExistence type="predicted"/>
<evidence type="ECO:0000256" key="1">
    <source>
        <dbReference type="ARBA" id="ARBA00022801"/>
    </source>
</evidence>
<evidence type="ECO:0000313" key="5">
    <source>
        <dbReference type="Proteomes" id="UP000030651"/>
    </source>
</evidence>
<evidence type="ECO:0000313" key="4">
    <source>
        <dbReference type="EMBL" id="ETS87261.1"/>
    </source>
</evidence>
<dbReference type="InParanoid" id="W3XPV2"/>
<dbReference type="GO" id="GO:0016787">
    <property type="term" value="F:hydrolase activity"/>
    <property type="evidence" value="ECO:0007669"/>
    <property type="project" value="UniProtKB-KW"/>
</dbReference>
<dbReference type="Gene3D" id="3.40.50.1820">
    <property type="entry name" value="alpha/beta hydrolase"/>
    <property type="match status" value="1"/>
</dbReference>
<dbReference type="HOGENOM" id="CLU_012494_6_2_1"/>
<keyword evidence="1" id="KW-0378">Hydrolase</keyword>
<dbReference type="PANTHER" id="PTHR48081">
    <property type="entry name" value="AB HYDROLASE SUPERFAMILY PROTEIN C4A8.06C"/>
    <property type="match status" value="1"/>
</dbReference>
<feature type="domain" description="Alpha/beta hydrolase fold-3" evidence="3">
    <location>
        <begin position="122"/>
        <end position="341"/>
    </location>
</feature>
<sequence>MSAESTEPHPPREAPAPTASEKKELTAEDVFEPHILAKTDPEVVKIVLRGVNAGVPPTASVPVEERRAHPEKYRAPWARATDDWPRVADQNFASDDGTASIPVKVYHPDPEVWGEGPYGVHLNFHGGGFVFGDLEGESTICDNMRKDAGVVVIDVNYRHCPEVTWGKAIEDAWSAVKWVRNSAESLRIKPESLSIGGISAGGHISLVLQHILRDEGIPLRICLPTVPGTTKALFYNFYTDSPHASFHEFFRGPILPWATIKYFGDYCFPRDQREERVALVPDWWADPLNCARDWTRLGETYIRTAETDPLRDEGEAYALKLAAAGNKVGLKRYQGVPHVFMFWSGLAQKEEWEKESAAILRVAHGTAKVVE</sequence>
<dbReference type="Proteomes" id="UP000030651">
    <property type="component" value="Unassembled WGS sequence"/>
</dbReference>
<dbReference type="InterPro" id="IPR013094">
    <property type="entry name" value="AB_hydrolase_3"/>
</dbReference>
<dbReference type="InterPro" id="IPR029058">
    <property type="entry name" value="AB_hydrolase_fold"/>
</dbReference>
<organism evidence="4 5">
    <name type="scientific">Pestalotiopsis fici (strain W106-1 / CGMCC3.15140)</name>
    <dbReference type="NCBI Taxonomy" id="1229662"/>
    <lineage>
        <taxon>Eukaryota</taxon>
        <taxon>Fungi</taxon>
        <taxon>Dikarya</taxon>
        <taxon>Ascomycota</taxon>
        <taxon>Pezizomycotina</taxon>
        <taxon>Sordariomycetes</taxon>
        <taxon>Xylariomycetidae</taxon>
        <taxon>Amphisphaeriales</taxon>
        <taxon>Sporocadaceae</taxon>
        <taxon>Pestalotiopsis</taxon>
    </lineage>
</organism>
<protein>
    <recommendedName>
        <fullName evidence="3">Alpha/beta hydrolase fold-3 domain-containing protein</fullName>
    </recommendedName>
</protein>
<dbReference type="AlphaFoldDB" id="W3XPV2"/>
<reference evidence="5" key="1">
    <citation type="journal article" date="2015" name="BMC Genomics">
        <title>Genomic and transcriptomic analysis of the endophytic fungus Pestalotiopsis fici reveals its lifestyle and high potential for synthesis of natural products.</title>
        <authorList>
            <person name="Wang X."/>
            <person name="Zhang X."/>
            <person name="Liu L."/>
            <person name="Xiang M."/>
            <person name="Wang W."/>
            <person name="Sun X."/>
            <person name="Che Y."/>
            <person name="Guo L."/>
            <person name="Liu G."/>
            <person name="Guo L."/>
            <person name="Wang C."/>
            <person name="Yin W.B."/>
            <person name="Stadler M."/>
            <person name="Zhang X."/>
            <person name="Liu X."/>
        </authorList>
    </citation>
    <scope>NUCLEOTIDE SEQUENCE [LARGE SCALE GENOMIC DNA]</scope>
    <source>
        <strain evidence="5">W106-1 / CGMCC3.15140</strain>
    </source>
</reference>
<dbReference type="InterPro" id="IPR050300">
    <property type="entry name" value="GDXG_lipolytic_enzyme"/>
</dbReference>
<dbReference type="OMA" id="DKDLWQA"/>
<dbReference type="GeneID" id="19266102"/>
<feature type="compositionally biased region" description="Basic and acidic residues" evidence="2">
    <location>
        <begin position="1"/>
        <end position="12"/>
    </location>
</feature>
<dbReference type="SUPFAM" id="SSF53474">
    <property type="entry name" value="alpha/beta-Hydrolases"/>
    <property type="match status" value="1"/>
</dbReference>
<dbReference type="eggNOG" id="KOG1515">
    <property type="taxonomic scope" value="Eukaryota"/>
</dbReference>
<evidence type="ECO:0000256" key="2">
    <source>
        <dbReference type="SAM" id="MobiDB-lite"/>
    </source>
</evidence>
<dbReference type="EMBL" id="KI912109">
    <property type="protein sequence ID" value="ETS87261.1"/>
    <property type="molecule type" value="Genomic_DNA"/>
</dbReference>
<keyword evidence="5" id="KW-1185">Reference proteome</keyword>
<dbReference type="KEGG" id="pfy:PFICI_01089"/>
<feature type="region of interest" description="Disordered" evidence="2">
    <location>
        <begin position="1"/>
        <end position="27"/>
    </location>
</feature>
<dbReference type="OrthoDB" id="408631at2759"/>
<dbReference type="STRING" id="1229662.W3XPV2"/>
<dbReference type="PANTHER" id="PTHR48081:SF8">
    <property type="entry name" value="ALPHA_BETA HYDROLASE FOLD-3 DOMAIN-CONTAINING PROTEIN-RELATED"/>
    <property type="match status" value="1"/>
</dbReference>
<gene>
    <name evidence="4" type="ORF">PFICI_01089</name>
</gene>
<name>W3XPV2_PESFW</name>
<dbReference type="Pfam" id="PF07859">
    <property type="entry name" value="Abhydrolase_3"/>
    <property type="match status" value="1"/>
</dbReference>
<accession>W3XPV2</accession>
<evidence type="ECO:0000259" key="3">
    <source>
        <dbReference type="Pfam" id="PF07859"/>
    </source>
</evidence>